<dbReference type="GeneID" id="54278162"/>
<feature type="chain" id="PRO_5025450163" description="Secreted protein" evidence="1">
    <location>
        <begin position="16"/>
        <end position="82"/>
    </location>
</feature>
<protein>
    <recommendedName>
        <fullName evidence="4">Secreted protein</fullName>
    </recommendedName>
</protein>
<proteinExistence type="predicted"/>
<keyword evidence="3" id="KW-1185">Reference proteome</keyword>
<dbReference type="RefSeq" id="XP_033387242.1">
    <property type="nucleotide sequence ID" value="XM_033520765.1"/>
</dbReference>
<name>A0A6A5Y133_9PLEO</name>
<gene>
    <name evidence="2" type="ORF">BU24DRAFT_107641</name>
</gene>
<evidence type="ECO:0000313" key="2">
    <source>
        <dbReference type="EMBL" id="KAF2018903.1"/>
    </source>
</evidence>
<dbReference type="AlphaFoldDB" id="A0A6A5Y133"/>
<evidence type="ECO:0008006" key="4">
    <source>
        <dbReference type="Google" id="ProtNLM"/>
    </source>
</evidence>
<dbReference type="Proteomes" id="UP000799778">
    <property type="component" value="Unassembled WGS sequence"/>
</dbReference>
<dbReference type="EMBL" id="ML978067">
    <property type="protein sequence ID" value="KAF2018903.1"/>
    <property type="molecule type" value="Genomic_DNA"/>
</dbReference>
<keyword evidence="1" id="KW-0732">Signal</keyword>
<organism evidence="2 3">
    <name type="scientific">Aaosphaeria arxii CBS 175.79</name>
    <dbReference type="NCBI Taxonomy" id="1450172"/>
    <lineage>
        <taxon>Eukaryota</taxon>
        <taxon>Fungi</taxon>
        <taxon>Dikarya</taxon>
        <taxon>Ascomycota</taxon>
        <taxon>Pezizomycotina</taxon>
        <taxon>Dothideomycetes</taxon>
        <taxon>Pleosporomycetidae</taxon>
        <taxon>Pleosporales</taxon>
        <taxon>Pleosporales incertae sedis</taxon>
        <taxon>Aaosphaeria</taxon>
    </lineage>
</organism>
<evidence type="ECO:0000313" key="3">
    <source>
        <dbReference type="Proteomes" id="UP000799778"/>
    </source>
</evidence>
<sequence length="82" mass="9023">MFHVLLSLVTMYVHGKKGVPSAKITIGHQRTCGTKLMIVTSESKLISQKVQILPVNRFRYGGHVPAIVSVFVVHVGFARIPP</sequence>
<accession>A0A6A5Y133</accession>
<evidence type="ECO:0000256" key="1">
    <source>
        <dbReference type="SAM" id="SignalP"/>
    </source>
</evidence>
<reference evidence="2" key="1">
    <citation type="journal article" date="2020" name="Stud. Mycol.">
        <title>101 Dothideomycetes genomes: a test case for predicting lifestyles and emergence of pathogens.</title>
        <authorList>
            <person name="Haridas S."/>
            <person name="Albert R."/>
            <person name="Binder M."/>
            <person name="Bloem J."/>
            <person name="Labutti K."/>
            <person name="Salamov A."/>
            <person name="Andreopoulos B."/>
            <person name="Baker S."/>
            <person name="Barry K."/>
            <person name="Bills G."/>
            <person name="Bluhm B."/>
            <person name="Cannon C."/>
            <person name="Castanera R."/>
            <person name="Culley D."/>
            <person name="Daum C."/>
            <person name="Ezra D."/>
            <person name="Gonzalez J."/>
            <person name="Henrissat B."/>
            <person name="Kuo A."/>
            <person name="Liang C."/>
            <person name="Lipzen A."/>
            <person name="Lutzoni F."/>
            <person name="Magnuson J."/>
            <person name="Mondo S."/>
            <person name="Nolan M."/>
            <person name="Ohm R."/>
            <person name="Pangilinan J."/>
            <person name="Park H.-J."/>
            <person name="Ramirez L."/>
            <person name="Alfaro M."/>
            <person name="Sun H."/>
            <person name="Tritt A."/>
            <person name="Yoshinaga Y."/>
            <person name="Zwiers L.-H."/>
            <person name="Turgeon B."/>
            <person name="Goodwin S."/>
            <person name="Spatafora J."/>
            <person name="Crous P."/>
            <person name="Grigoriev I."/>
        </authorList>
    </citation>
    <scope>NUCLEOTIDE SEQUENCE</scope>
    <source>
        <strain evidence="2">CBS 175.79</strain>
    </source>
</reference>
<feature type="signal peptide" evidence="1">
    <location>
        <begin position="1"/>
        <end position="15"/>
    </location>
</feature>